<protein>
    <submittedName>
        <fullName evidence="1">Uncharacterized protein</fullName>
    </submittedName>
</protein>
<dbReference type="EMBL" id="CM043790">
    <property type="protein sequence ID" value="KAI4825605.1"/>
    <property type="molecule type" value="Genomic_DNA"/>
</dbReference>
<gene>
    <name evidence="1" type="ORF">KUCAC02_021285</name>
</gene>
<name>A0ACB9XGQ9_CHAAC</name>
<dbReference type="Proteomes" id="UP001057452">
    <property type="component" value="Chromosome 6"/>
</dbReference>
<accession>A0ACB9XGQ9</accession>
<keyword evidence="2" id="KW-1185">Reference proteome</keyword>
<evidence type="ECO:0000313" key="1">
    <source>
        <dbReference type="EMBL" id="KAI4825605.1"/>
    </source>
</evidence>
<comment type="caution">
    <text evidence="1">The sequence shown here is derived from an EMBL/GenBank/DDBJ whole genome shotgun (WGS) entry which is preliminary data.</text>
</comment>
<reference evidence="1" key="1">
    <citation type="submission" date="2022-05" db="EMBL/GenBank/DDBJ databases">
        <title>Chromosome-level genome of Chaenocephalus aceratus.</title>
        <authorList>
            <person name="Park H."/>
        </authorList>
    </citation>
    <scope>NUCLEOTIDE SEQUENCE</scope>
    <source>
        <strain evidence="1">KU_202001</strain>
    </source>
</reference>
<sequence length="188" mass="21280">MGCNLCTLQKREEHYKLLYEIAQVNGKELSKSSHEETAEAFRAARDPVVVQVIRRTPSGRPHGLPQEIHVVDVCTQTDITFEHIMALVKLRPSTPPVPDVCPFLLSDRFLKDKGEEILSLKGIERIRKKLNVSLCLPLCLSLPLFLPLPVSPTAVIPFTQWTRIYYEGTDYLSPVPADGERTEELSMR</sequence>
<proteinExistence type="predicted"/>
<organism evidence="1 2">
    <name type="scientific">Chaenocephalus aceratus</name>
    <name type="common">Blackfin icefish</name>
    <name type="synonym">Chaenichthys aceratus</name>
    <dbReference type="NCBI Taxonomy" id="36190"/>
    <lineage>
        <taxon>Eukaryota</taxon>
        <taxon>Metazoa</taxon>
        <taxon>Chordata</taxon>
        <taxon>Craniata</taxon>
        <taxon>Vertebrata</taxon>
        <taxon>Euteleostomi</taxon>
        <taxon>Actinopterygii</taxon>
        <taxon>Neopterygii</taxon>
        <taxon>Teleostei</taxon>
        <taxon>Neoteleostei</taxon>
        <taxon>Acanthomorphata</taxon>
        <taxon>Eupercaria</taxon>
        <taxon>Perciformes</taxon>
        <taxon>Notothenioidei</taxon>
        <taxon>Channichthyidae</taxon>
        <taxon>Chaenocephalus</taxon>
    </lineage>
</organism>
<evidence type="ECO:0000313" key="2">
    <source>
        <dbReference type="Proteomes" id="UP001057452"/>
    </source>
</evidence>